<keyword evidence="3" id="KW-0285">Flavoprotein</keyword>
<dbReference type="Pfam" id="PF00441">
    <property type="entry name" value="Acyl-CoA_dh_1"/>
    <property type="match status" value="1"/>
</dbReference>
<dbReference type="PANTHER" id="PTHR43884:SF20">
    <property type="entry name" value="ACYL-COA DEHYDROGENASE FADE28"/>
    <property type="match status" value="1"/>
</dbReference>
<evidence type="ECO:0000256" key="4">
    <source>
        <dbReference type="ARBA" id="ARBA00022827"/>
    </source>
</evidence>
<dbReference type="InterPro" id="IPR009075">
    <property type="entry name" value="AcylCo_DH/oxidase_C"/>
</dbReference>
<reference evidence="8" key="1">
    <citation type="journal article" date="2014" name="Int. J. Syst. Evol. Microbiol.">
        <title>Complete genome sequence of Corynebacterium casei LMG S-19264T (=DSM 44701T), isolated from a smear-ripened cheese.</title>
        <authorList>
            <consortium name="US DOE Joint Genome Institute (JGI-PGF)"/>
            <person name="Walter F."/>
            <person name="Albersmeier A."/>
            <person name="Kalinowski J."/>
            <person name="Ruckert C."/>
        </authorList>
    </citation>
    <scope>NUCLEOTIDE SEQUENCE</scope>
    <source>
        <strain evidence="8">VKM B-2222</strain>
    </source>
</reference>
<sequence>MDFNLSEDHQLLSGSLRRFLAANYDIETRNRAAFTAPFHAPEVWSGLAELGVIGAFVSEEQGGFGGTADDVAVIFEELGQGLCAEPMLGTLLGLRLLAALGRSDLVGRVISGESRAALAAFEPQAACDLFCLDASARPEGDGWRLSGRKSAVYGAPGADLVLVAARITGADGSTLGLFLVNQPDLIAAPMIDGGGIADIVLDGLWAECLSPDCGGLIEDALDLGRIALCAEAVGAMSHLIEITIDYLRQRKQFGRSLASFQALQHRIVDMVVEREQCRSITIAAVAAYGTPAQARTVSMAKNLIGRMGSKIAEEAIQLHGGIGMTWEYPGSHYAKRLVMIDHQLGDRNDHALRMIRLQPIAEAA</sequence>
<name>A0AAD3RU89_9RHOB</name>
<dbReference type="Gene3D" id="1.10.540.10">
    <property type="entry name" value="Acyl-CoA dehydrogenase/oxidase, N-terminal domain"/>
    <property type="match status" value="1"/>
</dbReference>
<feature type="domain" description="Acyl-CoA dehydrogenase/oxidase N-terminal" evidence="7">
    <location>
        <begin position="6"/>
        <end position="101"/>
    </location>
</feature>
<evidence type="ECO:0000259" key="6">
    <source>
        <dbReference type="Pfam" id="PF00441"/>
    </source>
</evidence>
<comment type="similarity">
    <text evidence="2">Belongs to the acyl-CoA dehydrogenase family.</text>
</comment>
<protein>
    <submittedName>
        <fullName evidence="8">Acyl-CoA dehydrogenase</fullName>
    </submittedName>
</protein>
<dbReference type="InterPro" id="IPR036250">
    <property type="entry name" value="AcylCo_DH-like_C"/>
</dbReference>
<comment type="caution">
    <text evidence="8">The sequence shown here is derived from an EMBL/GenBank/DDBJ whole genome shotgun (WGS) entry which is preliminary data.</text>
</comment>
<keyword evidence="5" id="KW-0560">Oxidoreductase</keyword>
<dbReference type="GO" id="GO:0003995">
    <property type="term" value="F:acyl-CoA dehydrogenase activity"/>
    <property type="evidence" value="ECO:0007669"/>
    <property type="project" value="TreeGrafter"/>
</dbReference>
<dbReference type="InterPro" id="IPR046373">
    <property type="entry name" value="Acyl-CoA_Oxase/DH_mid-dom_sf"/>
</dbReference>
<gene>
    <name evidence="8" type="ORF">GCM10017635_19250</name>
</gene>
<keyword evidence="9" id="KW-1185">Reference proteome</keyword>
<keyword evidence="4" id="KW-0274">FAD</keyword>
<dbReference type="InterPro" id="IPR009100">
    <property type="entry name" value="AcylCoA_DH/oxidase_NM_dom_sf"/>
</dbReference>
<reference evidence="8" key="2">
    <citation type="submission" date="2023-01" db="EMBL/GenBank/DDBJ databases">
        <authorList>
            <person name="Sun Q."/>
            <person name="Evtushenko L."/>
        </authorList>
    </citation>
    <scope>NUCLEOTIDE SEQUENCE</scope>
    <source>
        <strain evidence="8">VKM B-2222</strain>
    </source>
</reference>
<proteinExistence type="inferred from homology"/>
<evidence type="ECO:0000313" key="9">
    <source>
        <dbReference type="Proteomes" id="UP001143349"/>
    </source>
</evidence>
<feature type="domain" description="Acyl-CoA dehydrogenase/oxidase C-terminal" evidence="6">
    <location>
        <begin position="217"/>
        <end position="333"/>
    </location>
</feature>
<organism evidence="8 9">
    <name type="scientific">Paracoccus kondratievae</name>
    <dbReference type="NCBI Taxonomy" id="135740"/>
    <lineage>
        <taxon>Bacteria</taxon>
        <taxon>Pseudomonadati</taxon>
        <taxon>Pseudomonadota</taxon>
        <taxon>Alphaproteobacteria</taxon>
        <taxon>Rhodobacterales</taxon>
        <taxon>Paracoccaceae</taxon>
        <taxon>Paracoccus</taxon>
    </lineage>
</organism>
<evidence type="ECO:0000256" key="1">
    <source>
        <dbReference type="ARBA" id="ARBA00001974"/>
    </source>
</evidence>
<evidence type="ECO:0000259" key="7">
    <source>
        <dbReference type="Pfam" id="PF02771"/>
    </source>
</evidence>
<dbReference type="Pfam" id="PF02771">
    <property type="entry name" value="Acyl-CoA_dh_N"/>
    <property type="match status" value="1"/>
</dbReference>
<dbReference type="SUPFAM" id="SSF47203">
    <property type="entry name" value="Acyl-CoA dehydrogenase C-terminal domain-like"/>
    <property type="match status" value="1"/>
</dbReference>
<evidence type="ECO:0000256" key="5">
    <source>
        <dbReference type="ARBA" id="ARBA00023002"/>
    </source>
</evidence>
<comment type="cofactor">
    <cofactor evidence="1">
        <name>FAD</name>
        <dbReference type="ChEBI" id="CHEBI:57692"/>
    </cofactor>
</comment>
<evidence type="ECO:0000256" key="3">
    <source>
        <dbReference type="ARBA" id="ARBA00022630"/>
    </source>
</evidence>
<dbReference type="Gene3D" id="1.20.140.10">
    <property type="entry name" value="Butyryl-CoA Dehydrogenase, subunit A, domain 3"/>
    <property type="match status" value="1"/>
</dbReference>
<dbReference type="InterPro" id="IPR037069">
    <property type="entry name" value="AcylCoA_DH/ox_N_sf"/>
</dbReference>
<evidence type="ECO:0000313" key="8">
    <source>
        <dbReference type="EMBL" id="GLK64454.1"/>
    </source>
</evidence>
<dbReference type="InterPro" id="IPR013786">
    <property type="entry name" value="AcylCoA_DH/ox_N"/>
</dbReference>
<dbReference type="EMBL" id="BSFH01000028">
    <property type="protein sequence ID" value="GLK64454.1"/>
    <property type="molecule type" value="Genomic_DNA"/>
</dbReference>
<accession>A0AAD3RU89</accession>
<dbReference type="PANTHER" id="PTHR43884">
    <property type="entry name" value="ACYL-COA DEHYDROGENASE"/>
    <property type="match status" value="1"/>
</dbReference>
<dbReference type="RefSeq" id="WP_271179707.1">
    <property type="nucleotide sequence ID" value="NZ_BSFH01000028.1"/>
</dbReference>
<dbReference type="CDD" id="cd00567">
    <property type="entry name" value="ACAD"/>
    <property type="match status" value="1"/>
</dbReference>
<dbReference type="SUPFAM" id="SSF56645">
    <property type="entry name" value="Acyl-CoA dehydrogenase NM domain-like"/>
    <property type="match status" value="1"/>
</dbReference>
<evidence type="ECO:0000256" key="2">
    <source>
        <dbReference type="ARBA" id="ARBA00009347"/>
    </source>
</evidence>
<dbReference type="Gene3D" id="2.40.110.10">
    <property type="entry name" value="Butyryl-CoA Dehydrogenase, subunit A, domain 2"/>
    <property type="match status" value="1"/>
</dbReference>
<dbReference type="GO" id="GO:0050660">
    <property type="term" value="F:flavin adenine dinucleotide binding"/>
    <property type="evidence" value="ECO:0007669"/>
    <property type="project" value="InterPro"/>
</dbReference>
<dbReference type="AlphaFoldDB" id="A0AAD3RU89"/>
<dbReference type="Proteomes" id="UP001143349">
    <property type="component" value="Unassembled WGS sequence"/>
</dbReference>